<evidence type="ECO:0000313" key="2">
    <source>
        <dbReference type="Proteomes" id="UP001472677"/>
    </source>
</evidence>
<dbReference type="EMBL" id="JBBPBM010000005">
    <property type="protein sequence ID" value="KAK8584065.1"/>
    <property type="molecule type" value="Genomic_DNA"/>
</dbReference>
<reference evidence="1 2" key="1">
    <citation type="journal article" date="2024" name="G3 (Bethesda)">
        <title>Genome assembly of Hibiscus sabdariffa L. provides insights into metabolisms of medicinal natural products.</title>
        <authorList>
            <person name="Kim T."/>
        </authorList>
    </citation>
    <scope>NUCLEOTIDE SEQUENCE [LARGE SCALE GENOMIC DNA]</scope>
    <source>
        <strain evidence="1">TK-2024</strain>
        <tissue evidence="1">Old leaves</tissue>
    </source>
</reference>
<evidence type="ECO:0000313" key="1">
    <source>
        <dbReference type="EMBL" id="KAK8584065.1"/>
    </source>
</evidence>
<protein>
    <submittedName>
        <fullName evidence="1">Uncharacterized protein</fullName>
    </submittedName>
</protein>
<dbReference type="Pfam" id="PF14223">
    <property type="entry name" value="Retrotran_gag_2"/>
    <property type="match status" value="1"/>
</dbReference>
<sequence>MLATMNPELKKQHEDMVAYEMIQNLKEIYERRAHYERQETSQALFQCKMREGIPVGAHVIKMIVYIQTLEKLGFPLKNELVTDVILQSLSDNFKPFALNFNMKLIRLCHSYLACYELLKVTLKMDLSPFELSA</sequence>
<name>A0ABR2FPK9_9ROSI</name>
<proteinExistence type="predicted"/>
<accession>A0ABR2FPK9</accession>
<gene>
    <name evidence="1" type="ORF">V6N12_068315</name>
</gene>
<comment type="caution">
    <text evidence="1">The sequence shown here is derived from an EMBL/GenBank/DDBJ whole genome shotgun (WGS) entry which is preliminary data.</text>
</comment>
<keyword evidence="2" id="KW-1185">Reference proteome</keyword>
<organism evidence="1 2">
    <name type="scientific">Hibiscus sabdariffa</name>
    <name type="common">roselle</name>
    <dbReference type="NCBI Taxonomy" id="183260"/>
    <lineage>
        <taxon>Eukaryota</taxon>
        <taxon>Viridiplantae</taxon>
        <taxon>Streptophyta</taxon>
        <taxon>Embryophyta</taxon>
        <taxon>Tracheophyta</taxon>
        <taxon>Spermatophyta</taxon>
        <taxon>Magnoliopsida</taxon>
        <taxon>eudicotyledons</taxon>
        <taxon>Gunneridae</taxon>
        <taxon>Pentapetalae</taxon>
        <taxon>rosids</taxon>
        <taxon>malvids</taxon>
        <taxon>Malvales</taxon>
        <taxon>Malvaceae</taxon>
        <taxon>Malvoideae</taxon>
        <taxon>Hibiscus</taxon>
    </lineage>
</organism>
<dbReference type="Proteomes" id="UP001472677">
    <property type="component" value="Unassembled WGS sequence"/>
</dbReference>